<organism evidence="3 4">
    <name type="scientific">Bugula neritina</name>
    <name type="common">Brown bryozoan</name>
    <name type="synonym">Sertularia neritina</name>
    <dbReference type="NCBI Taxonomy" id="10212"/>
    <lineage>
        <taxon>Eukaryota</taxon>
        <taxon>Metazoa</taxon>
        <taxon>Spiralia</taxon>
        <taxon>Lophotrochozoa</taxon>
        <taxon>Bryozoa</taxon>
        <taxon>Gymnolaemata</taxon>
        <taxon>Cheilostomatida</taxon>
        <taxon>Flustrina</taxon>
        <taxon>Buguloidea</taxon>
        <taxon>Bugulidae</taxon>
        <taxon>Bugula</taxon>
    </lineage>
</organism>
<accession>A0A7J7KBM4</accession>
<name>A0A7J7KBM4_BUGNE</name>
<evidence type="ECO:0000256" key="1">
    <source>
        <dbReference type="SAM" id="MobiDB-lite"/>
    </source>
</evidence>
<reference evidence="3" key="1">
    <citation type="submission" date="2020-06" db="EMBL/GenBank/DDBJ databases">
        <title>Draft genome of Bugula neritina, a colonial animal packing powerful symbionts and potential medicines.</title>
        <authorList>
            <person name="Rayko M."/>
        </authorList>
    </citation>
    <scope>NUCLEOTIDE SEQUENCE [LARGE SCALE GENOMIC DNA]</scope>
    <source>
        <strain evidence="3">Kwan_BN1</strain>
    </source>
</reference>
<dbReference type="PANTHER" id="PTHR12783:SF5">
    <property type="entry name" value="RALA-BINDING PROTEIN 1"/>
    <property type="match status" value="1"/>
</dbReference>
<evidence type="ECO:0000259" key="2">
    <source>
        <dbReference type="PROSITE" id="PS50238"/>
    </source>
</evidence>
<dbReference type="SUPFAM" id="SSF48350">
    <property type="entry name" value="GTPase activation domain, GAP"/>
    <property type="match status" value="1"/>
</dbReference>
<dbReference type="InterPro" id="IPR039767">
    <property type="entry name" value="RALBP1"/>
</dbReference>
<dbReference type="InterPro" id="IPR000198">
    <property type="entry name" value="RhoGAP_dom"/>
</dbReference>
<evidence type="ECO:0000313" key="4">
    <source>
        <dbReference type="Proteomes" id="UP000593567"/>
    </source>
</evidence>
<protein>
    <submittedName>
        <fullName evidence="3">RALBP1</fullName>
    </submittedName>
</protein>
<gene>
    <name evidence="3" type="ORF">EB796_006078</name>
</gene>
<dbReference type="GO" id="GO:0031267">
    <property type="term" value="F:small GTPase binding"/>
    <property type="evidence" value="ECO:0007669"/>
    <property type="project" value="InterPro"/>
</dbReference>
<feature type="domain" description="Rho-GAP" evidence="2">
    <location>
        <begin position="118"/>
        <end position="258"/>
    </location>
</feature>
<dbReference type="SMART" id="SM00324">
    <property type="entry name" value="RhoGAP"/>
    <property type="match status" value="1"/>
</dbReference>
<dbReference type="Proteomes" id="UP000593567">
    <property type="component" value="Unassembled WGS sequence"/>
</dbReference>
<keyword evidence="4" id="KW-1185">Reference proteome</keyword>
<dbReference type="EMBL" id="VXIV02000852">
    <property type="protein sequence ID" value="KAF6035615.1"/>
    <property type="molecule type" value="Genomic_DNA"/>
</dbReference>
<dbReference type="Gene3D" id="1.10.555.10">
    <property type="entry name" value="Rho GTPase activation protein"/>
    <property type="match status" value="1"/>
</dbReference>
<dbReference type="GO" id="GO:0005096">
    <property type="term" value="F:GTPase activator activity"/>
    <property type="evidence" value="ECO:0007669"/>
    <property type="project" value="InterPro"/>
</dbReference>
<dbReference type="OrthoDB" id="10033734at2759"/>
<dbReference type="GO" id="GO:0007264">
    <property type="term" value="P:small GTPase-mediated signal transduction"/>
    <property type="evidence" value="ECO:0007669"/>
    <property type="project" value="InterPro"/>
</dbReference>
<proteinExistence type="predicted"/>
<dbReference type="Pfam" id="PF00620">
    <property type="entry name" value="RhoGAP"/>
    <property type="match status" value="1"/>
</dbReference>
<dbReference type="PANTHER" id="PTHR12783">
    <property type="entry name" value="RALA BINDING PROTEIN 1 RALBP1"/>
    <property type="match status" value="1"/>
</dbReference>
<dbReference type="PROSITE" id="PS50238">
    <property type="entry name" value="RHOGAP"/>
    <property type="match status" value="1"/>
</dbReference>
<comment type="caution">
    <text evidence="3">The sequence shown here is derived from an EMBL/GenBank/DDBJ whole genome shotgun (WGS) entry which is preliminary data.</text>
</comment>
<dbReference type="InterPro" id="IPR008936">
    <property type="entry name" value="Rho_GTPase_activation_prot"/>
</dbReference>
<evidence type="ECO:0000313" key="3">
    <source>
        <dbReference type="EMBL" id="KAF6035615.1"/>
    </source>
</evidence>
<feature type="region of interest" description="Disordered" evidence="1">
    <location>
        <begin position="1"/>
        <end position="65"/>
    </location>
</feature>
<dbReference type="AlphaFoldDB" id="A0A7J7KBM4"/>
<sequence>MSDSEKNFSGSADESSKPPLLVKKKKKSEKPGYKMFDAEDSDDAPVMFDDSVRPSSTKLKKHGRPSFKFSGKIKLKEKEKEDKKDIGDKRDEKGLQKDYYSKTQIPSIVAAEIPVFGVALSLAVERTPSHDGIMLPVIVRECIDYIEEHGLLYEGIYRISGVKSKVQMLKDAYNRQQPAYLFEHDPSIVASLLKQFLRELPEPLLTNDLNSHFEEASVLKTSKERLERLNQCISSLPPCNRELLSWMIVHMNHVIAKV</sequence>